<reference evidence="2 3" key="1">
    <citation type="journal article" date="2013" name="BMC Genomics">
        <title>The miniature genome of a carnivorous plant Genlisea aurea contains a low number of genes and short non-coding sequences.</title>
        <authorList>
            <person name="Leushkin E.V."/>
            <person name="Sutormin R.A."/>
            <person name="Nabieva E.R."/>
            <person name="Penin A.A."/>
            <person name="Kondrashov A.S."/>
            <person name="Logacheva M.D."/>
        </authorList>
    </citation>
    <scope>NUCLEOTIDE SEQUENCE [LARGE SCALE GENOMIC DNA]</scope>
</reference>
<accession>S8DEB7</accession>
<comment type="caution">
    <text evidence="2">The sequence shown here is derived from an EMBL/GenBank/DDBJ whole genome shotgun (WGS) entry which is preliminary data.</text>
</comment>
<dbReference type="AlphaFoldDB" id="S8DEB7"/>
<evidence type="ECO:0000256" key="1">
    <source>
        <dbReference type="SAM" id="MobiDB-lite"/>
    </source>
</evidence>
<evidence type="ECO:0000313" key="3">
    <source>
        <dbReference type="Proteomes" id="UP000015453"/>
    </source>
</evidence>
<proteinExistence type="predicted"/>
<dbReference type="Proteomes" id="UP000015453">
    <property type="component" value="Unassembled WGS sequence"/>
</dbReference>
<gene>
    <name evidence="2" type="ORF">M569_13680</name>
</gene>
<evidence type="ECO:0000313" key="2">
    <source>
        <dbReference type="EMBL" id="EPS61118.1"/>
    </source>
</evidence>
<name>S8DEB7_9LAMI</name>
<keyword evidence="3" id="KW-1185">Reference proteome</keyword>
<protein>
    <submittedName>
        <fullName evidence="2">Uncharacterized protein</fullName>
    </submittedName>
</protein>
<sequence>MGYDIFVELVSKQRSTNNPDFDLNTMINEEEEEVYDFEDESETENRNLIDNFLDFDTDYDEQGQEPKCDTTGIRRY</sequence>
<feature type="region of interest" description="Disordered" evidence="1">
    <location>
        <begin position="57"/>
        <end position="76"/>
    </location>
</feature>
<organism evidence="2 3">
    <name type="scientific">Genlisea aurea</name>
    <dbReference type="NCBI Taxonomy" id="192259"/>
    <lineage>
        <taxon>Eukaryota</taxon>
        <taxon>Viridiplantae</taxon>
        <taxon>Streptophyta</taxon>
        <taxon>Embryophyta</taxon>
        <taxon>Tracheophyta</taxon>
        <taxon>Spermatophyta</taxon>
        <taxon>Magnoliopsida</taxon>
        <taxon>eudicotyledons</taxon>
        <taxon>Gunneridae</taxon>
        <taxon>Pentapetalae</taxon>
        <taxon>asterids</taxon>
        <taxon>lamiids</taxon>
        <taxon>Lamiales</taxon>
        <taxon>Lentibulariaceae</taxon>
        <taxon>Genlisea</taxon>
    </lineage>
</organism>
<dbReference type="EMBL" id="AUSU01007067">
    <property type="protein sequence ID" value="EPS61118.1"/>
    <property type="molecule type" value="Genomic_DNA"/>
</dbReference>